<feature type="transmembrane region" description="Helical" evidence="1">
    <location>
        <begin position="71"/>
        <end position="93"/>
    </location>
</feature>
<feature type="transmembrane region" description="Helical" evidence="1">
    <location>
        <begin position="105"/>
        <end position="126"/>
    </location>
</feature>
<dbReference type="Pfam" id="PF20152">
    <property type="entry name" value="DUF6534"/>
    <property type="match status" value="1"/>
</dbReference>
<evidence type="ECO:0000313" key="3">
    <source>
        <dbReference type="EMBL" id="KIK55465.1"/>
    </source>
</evidence>
<dbReference type="HOGENOM" id="CLU_046025_0_1_1"/>
<feature type="transmembrane region" description="Helical" evidence="1">
    <location>
        <begin position="222"/>
        <end position="242"/>
    </location>
</feature>
<keyword evidence="4" id="KW-1185">Reference proteome</keyword>
<dbReference type="InterPro" id="IPR045339">
    <property type="entry name" value="DUF6534"/>
</dbReference>
<proteinExistence type="predicted"/>
<dbReference type="OrthoDB" id="2535105at2759"/>
<name>A0A0D0AXX5_9AGAR</name>
<evidence type="ECO:0000313" key="4">
    <source>
        <dbReference type="Proteomes" id="UP000053593"/>
    </source>
</evidence>
<accession>A0A0D0AXX5</accession>
<dbReference type="EMBL" id="KN834806">
    <property type="protein sequence ID" value="KIK55465.1"/>
    <property type="molecule type" value="Genomic_DNA"/>
</dbReference>
<keyword evidence="1" id="KW-0472">Membrane</keyword>
<protein>
    <recommendedName>
        <fullName evidence="2">DUF6534 domain-containing protein</fullName>
    </recommendedName>
</protein>
<dbReference type="Proteomes" id="UP000053593">
    <property type="component" value="Unassembled WGS sequence"/>
</dbReference>
<sequence length="294" mass="33174">MGASLGALEIGILLSSALFGVLTAQVYTYHKNFHNERLWIKLVELGHTICIFHMIYFYTITHFGDLSTLNVVPSSLGAAVVLHGIIIVFVQGYFTYRIWRFSERLYIPIFSTILIICQALAIVMLGVELITTATKGIIQFVDKWGWLTFILLVLRSISNIIISGAMVYYLGISKKNAYKKTVVVLDKLILWSIETGMVISIMEFFSLILASVSHQDRTLSKIYIWIGLLVTFPKVFSITMMANINSRMDLRKTLASPGRTIPVHANTLNIAMHTEVNLDNDVEVGNETMDRFNK</sequence>
<gene>
    <name evidence="3" type="ORF">GYMLUDRAFT_76539</name>
</gene>
<dbReference type="PANTHER" id="PTHR40465:SF1">
    <property type="entry name" value="DUF6534 DOMAIN-CONTAINING PROTEIN"/>
    <property type="match status" value="1"/>
</dbReference>
<evidence type="ECO:0000256" key="1">
    <source>
        <dbReference type="SAM" id="Phobius"/>
    </source>
</evidence>
<feature type="transmembrane region" description="Helical" evidence="1">
    <location>
        <begin position="6"/>
        <end position="27"/>
    </location>
</feature>
<feature type="transmembrane region" description="Helical" evidence="1">
    <location>
        <begin position="146"/>
        <end position="168"/>
    </location>
</feature>
<reference evidence="3 4" key="1">
    <citation type="submission" date="2014-04" db="EMBL/GenBank/DDBJ databases">
        <title>Evolutionary Origins and Diversification of the Mycorrhizal Mutualists.</title>
        <authorList>
            <consortium name="DOE Joint Genome Institute"/>
            <consortium name="Mycorrhizal Genomics Consortium"/>
            <person name="Kohler A."/>
            <person name="Kuo A."/>
            <person name="Nagy L.G."/>
            <person name="Floudas D."/>
            <person name="Copeland A."/>
            <person name="Barry K.W."/>
            <person name="Cichocki N."/>
            <person name="Veneault-Fourrey C."/>
            <person name="LaButti K."/>
            <person name="Lindquist E.A."/>
            <person name="Lipzen A."/>
            <person name="Lundell T."/>
            <person name="Morin E."/>
            <person name="Murat C."/>
            <person name="Riley R."/>
            <person name="Ohm R."/>
            <person name="Sun H."/>
            <person name="Tunlid A."/>
            <person name="Henrissat B."/>
            <person name="Grigoriev I.V."/>
            <person name="Hibbett D.S."/>
            <person name="Martin F."/>
        </authorList>
    </citation>
    <scope>NUCLEOTIDE SEQUENCE [LARGE SCALE GENOMIC DNA]</scope>
    <source>
        <strain evidence="3 4">FD-317 M1</strain>
    </source>
</reference>
<evidence type="ECO:0000259" key="2">
    <source>
        <dbReference type="Pfam" id="PF20152"/>
    </source>
</evidence>
<feature type="transmembrane region" description="Helical" evidence="1">
    <location>
        <begin position="39"/>
        <end position="59"/>
    </location>
</feature>
<keyword evidence="1" id="KW-1133">Transmembrane helix</keyword>
<feature type="transmembrane region" description="Helical" evidence="1">
    <location>
        <begin position="188"/>
        <end position="210"/>
    </location>
</feature>
<dbReference type="AlphaFoldDB" id="A0A0D0AXX5"/>
<feature type="domain" description="DUF6534" evidence="2">
    <location>
        <begin position="157"/>
        <end position="248"/>
    </location>
</feature>
<organism evidence="3 4">
    <name type="scientific">Collybiopsis luxurians FD-317 M1</name>
    <dbReference type="NCBI Taxonomy" id="944289"/>
    <lineage>
        <taxon>Eukaryota</taxon>
        <taxon>Fungi</taxon>
        <taxon>Dikarya</taxon>
        <taxon>Basidiomycota</taxon>
        <taxon>Agaricomycotina</taxon>
        <taxon>Agaricomycetes</taxon>
        <taxon>Agaricomycetidae</taxon>
        <taxon>Agaricales</taxon>
        <taxon>Marasmiineae</taxon>
        <taxon>Omphalotaceae</taxon>
        <taxon>Collybiopsis</taxon>
        <taxon>Collybiopsis luxurians</taxon>
    </lineage>
</organism>
<dbReference type="PANTHER" id="PTHR40465">
    <property type="entry name" value="CHROMOSOME 1, WHOLE GENOME SHOTGUN SEQUENCE"/>
    <property type="match status" value="1"/>
</dbReference>
<keyword evidence="1" id="KW-0812">Transmembrane</keyword>